<keyword evidence="4" id="KW-0472">Membrane</keyword>
<dbReference type="EMBL" id="KZ347194">
    <property type="protein sequence ID" value="PIO68222.1"/>
    <property type="molecule type" value="Genomic_DNA"/>
</dbReference>
<evidence type="ECO:0000256" key="3">
    <source>
        <dbReference type="ARBA" id="ARBA00022300"/>
    </source>
</evidence>
<evidence type="ECO:0000313" key="9">
    <source>
        <dbReference type="Proteomes" id="UP000230423"/>
    </source>
</evidence>
<organism evidence="8 9">
    <name type="scientific">Teladorsagia circumcincta</name>
    <name type="common">Brown stomach worm</name>
    <name type="synonym">Ostertagia circumcincta</name>
    <dbReference type="NCBI Taxonomy" id="45464"/>
    <lineage>
        <taxon>Eukaryota</taxon>
        <taxon>Metazoa</taxon>
        <taxon>Ecdysozoa</taxon>
        <taxon>Nematoda</taxon>
        <taxon>Chromadorea</taxon>
        <taxon>Rhabditida</taxon>
        <taxon>Rhabditina</taxon>
        <taxon>Rhabditomorpha</taxon>
        <taxon>Strongyloidea</taxon>
        <taxon>Trichostrongylidae</taxon>
        <taxon>Teladorsagia</taxon>
    </lineage>
</organism>
<evidence type="ECO:0000256" key="7">
    <source>
        <dbReference type="SAM" id="MobiDB-lite"/>
    </source>
</evidence>
<dbReference type="Proteomes" id="UP000230423">
    <property type="component" value="Unassembled WGS sequence"/>
</dbReference>
<keyword evidence="6" id="KW-0449">Lipoprotein</keyword>
<evidence type="ECO:0000256" key="5">
    <source>
        <dbReference type="ARBA" id="ARBA00023228"/>
    </source>
</evidence>
<evidence type="ECO:0000256" key="4">
    <source>
        <dbReference type="ARBA" id="ARBA00023136"/>
    </source>
</evidence>
<name>A0A2G9UER0_TELCI</name>
<dbReference type="OrthoDB" id="10035640at2759"/>
<evidence type="ECO:0000256" key="1">
    <source>
        <dbReference type="ARBA" id="ARBA00004122"/>
    </source>
</evidence>
<dbReference type="Pfam" id="PF10158">
    <property type="entry name" value="LOH1CR12"/>
    <property type="match status" value="1"/>
</dbReference>
<feature type="region of interest" description="Disordered" evidence="7">
    <location>
        <begin position="76"/>
        <end position="130"/>
    </location>
</feature>
<evidence type="ECO:0000256" key="6">
    <source>
        <dbReference type="ARBA" id="ARBA00023288"/>
    </source>
</evidence>
<dbReference type="PANTHER" id="PTHR31634:SF2">
    <property type="entry name" value="BLOC-1-RELATED COMPLEX SUBUNIT 5"/>
    <property type="match status" value="1"/>
</dbReference>
<keyword evidence="9" id="KW-1185">Reference proteome</keyword>
<dbReference type="GO" id="GO:1903744">
    <property type="term" value="P:positive regulation of anterograde synaptic vesicle transport"/>
    <property type="evidence" value="ECO:0007669"/>
    <property type="project" value="TreeGrafter"/>
</dbReference>
<dbReference type="GO" id="GO:0032418">
    <property type="term" value="P:lysosome localization"/>
    <property type="evidence" value="ECO:0007669"/>
    <property type="project" value="InterPro"/>
</dbReference>
<dbReference type="PANTHER" id="PTHR31634">
    <property type="entry name" value="BLOC-1-RELATED COMPLEX SUBUNIT 5"/>
    <property type="match status" value="1"/>
</dbReference>
<feature type="compositionally biased region" description="Basic and acidic residues" evidence="7">
    <location>
        <begin position="113"/>
        <end position="130"/>
    </location>
</feature>
<dbReference type="GO" id="GO:0072384">
    <property type="term" value="P:organelle transport along microtubule"/>
    <property type="evidence" value="ECO:0007669"/>
    <property type="project" value="TreeGrafter"/>
</dbReference>
<gene>
    <name evidence="8" type="ORF">TELCIR_09994</name>
</gene>
<proteinExistence type="inferred from homology"/>
<dbReference type="GO" id="GO:0099078">
    <property type="term" value="C:BORC complex"/>
    <property type="evidence" value="ECO:0007669"/>
    <property type="project" value="TreeGrafter"/>
</dbReference>
<dbReference type="GO" id="GO:0098574">
    <property type="term" value="C:cytoplasmic side of lysosomal membrane"/>
    <property type="evidence" value="ECO:0007669"/>
    <property type="project" value="TreeGrafter"/>
</dbReference>
<reference evidence="8 9" key="1">
    <citation type="submission" date="2015-09" db="EMBL/GenBank/DDBJ databases">
        <title>Draft genome of the parasitic nematode Teladorsagia circumcincta isolate WARC Sus (inbred).</title>
        <authorList>
            <person name="Mitreva M."/>
        </authorList>
    </citation>
    <scope>NUCLEOTIDE SEQUENCE [LARGE SCALE GENOMIC DNA]</scope>
    <source>
        <strain evidence="8 9">S</strain>
    </source>
</reference>
<protein>
    <recommendedName>
        <fullName evidence="3">BLOC-1-related complex subunit 5</fullName>
    </recommendedName>
</protein>
<dbReference type="AlphaFoldDB" id="A0A2G9UER0"/>
<evidence type="ECO:0000256" key="2">
    <source>
        <dbReference type="ARBA" id="ARBA00010235"/>
    </source>
</evidence>
<comment type="similarity">
    <text evidence="2">Belongs to the BORCS5 family.</text>
</comment>
<dbReference type="InterPro" id="IPR018780">
    <property type="entry name" value="TBORCS5"/>
</dbReference>
<accession>A0A2G9UER0</accession>
<dbReference type="GO" id="GO:0030672">
    <property type="term" value="C:synaptic vesicle membrane"/>
    <property type="evidence" value="ECO:0007669"/>
    <property type="project" value="TreeGrafter"/>
</dbReference>
<sequence>MLSVDASTVALANRLAERKKATDNFITHLQELDKLRDDVVHIQLLFEHLVPIIETINEILVPSERLPPLSLSRVLNRTPVSTSESSQQSTPKHASASGSSQLRSAPSAPSQDKNSHISPIEEVRVVDRRK</sequence>
<comment type="subcellular location">
    <subcellularLocation>
        <location evidence="1">Lysosome membrane</location>
        <topology evidence="1">Lipid-anchor</topology>
        <orientation evidence="1">Cytoplasmic side</orientation>
    </subcellularLocation>
</comment>
<keyword evidence="5" id="KW-0458">Lysosome</keyword>
<evidence type="ECO:0000313" key="8">
    <source>
        <dbReference type="EMBL" id="PIO68222.1"/>
    </source>
</evidence>
<feature type="compositionally biased region" description="Polar residues" evidence="7">
    <location>
        <begin position="76"/>
        <end position="112"/>
    </location>
</feature>